<keyword evidence="2" id="KW-1185">Reference proteome</keyword>
<dbReference type="EMBL" id="JARXVQ010000001">
    <property type="protein sequence ID" value="MDH6181272.1"/>
    <property type="molecule type" value="Genomic_DNA"/>
</dbReference>
<evidence type="ECO:0000313" key="2">
    <source>
        <dbReference type="Proteomes" id="UP001160142"/>
    </source>
</evidence>
<comment type="caution">
    <text evidence="1">The sequence shown here is derived from an EMBL/GenBank/DDBJ whole genome shotgun (WGS) entry which is preliminary data.</text>
</comment>
<evidence type="ECO:0008006" key="3">
    <source>
        <dbReference type="Google" id="ProtNLM"/>
    </source>
</evidence>
<name>A0ABT6KQ91_9MICO</name>
<gene>
    <name evidence="1" type="ORF">M2152_001454</name>
</gene>
<accession>A0ABT6KQ91</accession>
<sequence length="187" mass="20221">MEYASYLAGEPWSDKPACTHPLLASLARDVNDLTSDARRGDLLFLVPRVVGLYPRSEIFSAEIALIVASEALPIVSMDRQRALGAGLLSLASRTGDATIHELAIEAILQVPDVERWAHSYLDRVQPSLRGWQRSAEAIVHTSTVGIALACVTSPDAHLRAALERSIVAAERAMRSSTKAPDRVLVDG</sequence>
<organism evidence="1 2">
    <name type="scientific">Antiquaquibacter oligotrophicus</name>
    <dbReference type="NCBI Taxonomy" id="2880260"/>
    <lineage>
        <taxon>Bacteria</taxon>
        <taxon>Bacillati</taxon>
        <taxon>Actinomycetota</taxon>
        <taxon>Actinomycetes</taxon>
        <taxon>Micrococcales</taxon>
        <taxon>Microbacteriaceae</taxon>
        <taxon>Antiquaquibacter</taxon>
    </lineage>
</organism>
<protein>
    <recommendedName>
        <fullName evidence="3">GGDEF domain-containing protein</fullName>
    </recommendedName>
</protein>
<evidence type="ECO:0000313" key="1">
    <source>
        <dbReference type="EMBL" id="MDH6181272.1"/>
    </source>
</evidence>
<dbReference type="Proteomes" id="UP001160142">
    <property type="component" value="Unassembled WGS sequence"/>
</dbReference>
<dbReference type="RefSeq" id="WP_322133591.1">
    <property type="nucleotide sequence ID" value="NZ_CP085036.1"/>
</dbReference>
<reference evidence="1 2" key="1">
    <citation type="submission" date="2023-04" db="EMBL/GenBank/DDBJ databases">
        <title>Genome Encyclopedia of Bacteria and Archaea VI: Functional Genomics of Type Strains.</title>
        <authorList>
            <person name="Whitman W."/>
        </authorList>
    </citation>
    <scope>NUCLEOTIDE SEQUENCE [LARGE SCALE GENOMIC DNA]</scope>
    <source>
        <strain evidence="1 2">SG_E_30_P1</strain>
    </source>
</reference>
<proteinExistence type="predicted"/>